<proteinExistence type="inferred from homology"/>
<evidence type="ECO:0000256" key="3">
    <source>
        <dbReference type="ARBA" id="ARBA00023295"/>
    </source>
</evidence>
<accession>A0A396RY67</accession>
<evidence type="ECO:0000256" key="1">
    <source>
        <dbReference type="ARBA" id="ARBA00010838"/>
    </source>
</evidence>
<gene>
    <name evidence="5" type="ORF">D1610_01565</name>
</gene>
<keyword evidence="2 5" id="KW-0378">Hydrolase</keyword>
<dbReference type="InterPro" id="IPR001360">
    <property type="entry name" value="Glyco_hydro_1"/>
</dbReference>
<sequence length="404" mass="44419">MRLPDRFLWGAATAAHQVEGNNVNSDCWALEHAAPSLFVEPSGDAADQYHRFDQDVRIVADLGLGAYRFSVEWARVEPERGHVSQAVLDHYRRCVEACLTRGIAPVITLHHFTQPRWLARAGGFAAADFPQRFAEQAARVARALDGIALVCTINELNLPVLAAPYFNARASEEQRAAAERALGAPLSAFFLFAGDEAILGNGLAAHRAARDAIRAIRPGLPVGMTLAISEEDAEPGGEAHRDARRERFYAPFLDAAREDDFVGVQTYSRMMSRADGSVGLAGGAVATTMGWEDRPEAVGAVCEWIASRWRTPMVVTENGYVGDDDGRRARFIETAVAGVKQAMMRGADVRGYFYWSLLDNFEWMLGYRQRFGLVGVDRKDQSRTVKPSADIFRAMAERAGQVEA</sequence>
<dbReference type="Pfam" id="PF00232">
    <property type="entry name" value="Glyco_hydro_1"/>
    <property type="match status" value="2"/>
</dbReference>
<dbReference type="Gene3D" id="3.20.20.80">
    <property type="entry name" value="Glycosidases"/>
    <property type="match status" value="1"/>
</dbReference>
<reference evidence="5 6" key="1">
    <citation type="submission" date="2018-08" db="EMBL/GenBank/DDBJ databases">
        <title>The multiple taxonomic identification of Sphingomonas gilva.</title>
        <authorList>
            <person name="Zhu D."/>
            <person name="Zheng S."/>
        </authorList>
    </citation>
    <scope>NUCLEOTIDE SEQUENCE [LARGE SCALE GENOMIC DNA]</scope>
    <source>
        <strain evidence="5 6">ZDH117</strain>
    </source>
</reference>
<dbReference type="AlphaFoldDB" id="A0A396RY67"/>
<dbReference type="InterPro" id="IPR017853">
    <property type="entry name" value="GH"/>
</dbReference>
<dbReference type="SUPFAM" id="SSF51445">
    <property type="entry name" value="(Trans)glycosidases"/>
    <property type="match status" value="1"/>
</dbReference>
<evidence type="ECO:0000256" key="2">
    <source>
        <dbReference type="ARBA" id="ARBA00022801"/>
    </source>
</evidence>
<keyword evidence="6" id="KW-1185">Reference proteome</keyword>
<dbReference type="EMBL" id="QWLV01000001">
    <property type="protein sequence ID" value="RHW19423.1"/>
    <property type="molecule type" value="Genomic_DNA"/>
</dbReference>
<dbReference type="OrthoDB" id="9765195at2"/>
<dbReference type="PANTHER" id="PTHR10353">
    <property type="entry name" value="GLYCOSYL HYDROLASE"/>
    <property type="match status" value="1"/>
</dbReference>
<dbReference type="PANTHER" id="PTHR10353:SF36">
    <property type="entry name" value="LP05116P"/>
    <property type="match status" value="1"/>
</dbReference>
<protein>
    <submittedName>
        <fullName evidence="5">Glycoside hydrolase family 1 protein</fullName>
    </submittedName>
</protein>
<comment type="caution">
    <text evidence="5">The sequence shown here is derived from an EMBL/GenBank/DDBJ whole genome shotgun (WGS) entry which is preliminary data.</text>
</comment>
<evidence type="ECO:0000313" key="6">
    <source>
        <dbReference type="Proteomes" id="UP000266693"/>
    </source>
</evidence>
<dbReference type="GO" id="GO:0005829">
    <property type="term" value="C:cytosol"/>
    <property type="evidence" value="ECO:0007669"/>
    <property type="project" value="TreeGrafter"/>
</dbReference>
<keyword evidence="3" id="KW-0326">Glycosidase</keyword>
<dbReference type="Proteomes" id="UP000266693">
    <property type="component" value="Unassembled WGS sequence"/>
</dbReference>
<evidence type="ECO:0000313" key="5">
    <source>
        <dbReference type="EMBL" id="RHW19423.1"/>
    </source>
</evidence>
<organism evidence="5 6">
    <name type="scientific">Sphingomonas gilva</name>
    <dbReference type="NCBI Taxonomy" id="2305907"/>
    <lineage>
        <taxon>Bacteria</taxon>
        <taxon>Pseudomonadati</taxon>
        <taxon>Pseudomonadota</taxon>
        <taxon>Alphaproteobacteria</taxon>
        <taxon>Sphingomonadales</taxon>
        <taxon>Sphingomonadaceae</taxon>
        <taxon>Sphingomonas</taxon>
    </lineage>
</organism>
<dbReference type="PRINTS" id="PR00131">
    <property type="entry name" value="GLHYDRLASE1"/>
</dbReference>
<evidence type="ECO:0000256" key="4">
    <source>
        <dbReference type="RuleBase" id="RU003690"/>
    </source>
</evidence>
<dbReference type="GO" id="GO:0016052">
    <property type="term" value="P:carbohydrate catabolic process"/>
    <property type="evidence" value="ECO:0007669"/>
    <property type="project" value="TreeGrafter"/>
</dbReference>
<comment type="similarity">
    <text evidence="1 4">Belongs to the glycosyl hydrolase 1 family.</text>
</comment>
<dbReference type="GO" id="GO:0008422">
    <property type="term" value="F:beta-glucosidase activity"/>
    <property type="evidence" value="ECO:0007669"/>
    <property type="project" value="TreeGrafter"/>
</dbReference>
<name>A0A396RY67_9SPHN</name>